<sequence length="69" mass="7479">MVALEYPPLACRPSPPQGGRSDVAIAFANRRPWKLGGTEKLPFSPLEGEMAGRPEGGVKELGRHRDIIP</sequence>
<evidence type="ECO:0000256" key="1">
    <source>
        <dbReference type="SAM" id="MobiDB-lite"/>
    </source>
</evidence>
<keyword evidence="3" id="KW-1185">Reference proteome</keyword>
<accession>A0ABV2GHU5</accession>
<reference evidence="2 3" key="1">
    <citation type="submission" date="2024-06" db="EMBL/GenBank/DDBJ databases">
        <title>Genomic Encyclopedia of Type Strains, Phase IV (KMG-IV): sequencing the most valuable type-strain genomes for metagenomic binning, comparative biology and taxonomic classification.</title>
        <authorList>
            <person name="Goeker M."/>
        </authorList>
    </citation>
    <scope>NUCLEOTIDE SEQUENCE [LARGE SCALE GENOMIC DNA]</scope>
    <source>
        <strain evidence="2 3">DSM 100022</strain>
    </source>
</reference>
<gene>
    <name evidence="2" type="ORF">ABID19_000612</name>
</gene>
<evidence type="ECO:0000313" key="3">
    <source>
        <dbReference type="Proteomes" id="UP001549204"/>
    </source>
</evidence>
<proteinExistence type="predicted"/>
<dbReference type="EMBL" id="JBEPMC010000001">
    <property type="protein sequence ID" value="MET3577597.1"/>
    <property type="molecule type" value="Genomic_DNA"/>
</dbReference>
<name>A0ABV2GHU5_9HYPH</name>
<evidence type="ECO:0008006" key="4">
    <source>
        <dbReference type="Google" id="ProtNLM"/>
    </source>
</evidence>
<feature type="region of interest" description="Disordered" evidence="1">
    <location>
        <begin position="38"/>
        <end position="69"/>
    </location>
</feature>
<comment type="caution">
    <text evidence="2">The sequence shown here is derived from an EMBL/GenBank/DDBJ whole genome shotgun (WGS) entry which is preliminary data.</text>
</comment>
<protein>
    <recommendedName>
        <fullName evidence="4">Propionyl-coenzyme A carboxylase alpha polypeptide</fullName>
    </recommendedName>
</protein>
<dbReference type="Proteomes" id="UP001549204">
    <property type="component" value="Unassembled WGS sequence"/>
</dbReference>
<organism evidence="2 3">
    <name type="scientific">Mesorhizobium robiniae</name>
    <dbReference type="NCBI Taxonomy" id="559315"/>
    <lineage>
        <taxon>Bacteria</taxon>
        <taxon>Pseudomonadati</taxon>
        <taxon>Pseudomonadota</taxon>
        <taxon>Alphaproteobacteria</taxon>
        <taxon>Hyphomicrobiales</taxon>
        <taxon>Phyllobacteriaceae</taxon>
        <taxon>Mesorhizobium</taxon>
    </lineage>
</organism>
<evidence type="ECO:0000313" key="2">
    <source>
        <dbReference type="EMBL" id="MET3577597.1"/>
    </source>
</evidence>
<feature type="compositionally biased region" description="Basic and acidic residues" evidence="1">
    <location>
        <begin position="50"/>
        <end position="69"/>
    </location>
</feature>